<dbReference type="GO" id="GO:0046961">
    <property type="term" value="F:proton-transporting ATPase activity, rotational mechanism"/>
    <property type="evidence" value="ECO:0007669"/>
    <property type="project" value="TreeGrafter"/>
</dbReference>
<evidence type="ECO:0000256" key="6">
    <source>
        <dbReference type="ARBA" id="ARBA00022781"/>
    </source>
</evidence>
<dbReference type="GO" id="GO:0005886">
    <property type="term" value="C:plasma membrane"/>
    <property type="evidence" value="ECO:0007669"/>
    <property type="project" value="UniProtKB-SubCell"/>
</dbReference>
<dbReference type="CDD" id="cd06503">
    <property type="entry name" value="ATP-synt_Fo_b"/>
    <property type="match status" value="1"/>
</dbReference>
<evidence type="ECO:0000256" key="8">
    <source>
        <dbReference type="ARBA" id="ARBA00023065"/>
    </source>
</evidence>
<protein>
    <recommendedName>
        <fullName evidence="13">ATP synthase subunit b</fullName>
    </recommendedName>
    <alternativeName>
        <fullName evidence="13">ATP synthase F(0) sector subunit b</fullName>
    </alternativeName>
    <alternativeName>
        <fullName evidence="13">ATPase subunit I</fullName>
    </alternativeName>
    <alternativeName>
        <fullName evidence="13">F-type ATPase subunit b</fullName>
        <shortName evidence="13">F-ATPase subunit b</shortName>
    </alternativeName>
</protein>
<keyword evidence="17" id="KW-1185">Reference proteome</keyword>
<dbReference type="InterPro" id="IPR005864">
    <property type="entry name" value="ATP_synth_F0_bsu_bac"/>
</dbReference>
<dbReference type="PANTHER" id="PTHR33445">
    <property type="entry name" value="ATP SYNTHASE SUBUNIT B', CHLOROPLASTIC"/>
    <property type="match status" value="1"/>
</dbReference>
<comment type="subcellular location">
    <subcellularLocation>
        <location evidence="13">Cell membrane</location>
        <topology evidence="13">Single-pass membrane protein</topology>
    </subcellularLocation>
    <subcellularLocation>
        <location evidence="12">Endomembrane system</location>
        <topology evidence="12">Single-pass membrane protein</topology>
    </subcellularLocation>
</comment>
<evidence type="ECO:0000313" key="16">
    <source>
        <dbReference type="EMBL" id="ATW28634.1"/>
    </source>
</evidence>
<sequence>MQELGLNGTFLVQLVCFVVLVFLLKLVAYKPLVKIMSERKKYIAEQINASEASREAAEQIKTGLEAELKKAREEAHAIVEQATKNAESLKDEILASAKSEAAKELQKAREAIEVEREKAVATLRHEVATLAVLAAGKILGKAISTEEHQELVDQYIQGVGEIQ</sequence>
<evidence type="ECO:0000256" key="1">
    <source>
        <dbReference type="ARBA" id="ARBA00005513"/>
    </source>
</evidence>
<dbReference type="InterPro" id="IPR050059">
    <property type="entry name" value="ATP_synthase_B_chain"/>
</dbReference>
<dbReference type="GO" id="GO:0012505">
    <property type="term" value="C:endomembrane system"/>
    <property type="evidence" value="ECO:0007669"/>
    <property type="project" value="UniProtKB-SubCell"/>
</dbReference>
<gene>
    <name evidence="13" type="primary">atpF</name>
    <name evidence="16" type="ORF">DCMF_15410</name>
</gene>
<evidence type="ECO:0000256" key="10">
    <source>
        <dbReference type="ARBA" id="ARBA00023310"/>
    </source>
</evidence>
<evidence type="ECO:0000256" key="9">
    <source>
        <dbReference type="ARBA" id="ARBA00023136"/>
    </source>
</evidence>
<feature type="coiled-coil region" evidence="15">
    <location>
        <begin position="47"/>
        <end position="122"/>
    </location>
</feature>
<dbReference type="KEGG" id="fwa:DCMF_15410"/>
<feature type="transmembrane region" description="Helical" evidence="13">
    <location>
        <begin position="6"/>
        <end position="29"/>
    </location>
</feature>
<keyword evidence="8 13" id="KW-0406">Ion transport</keyword>
<evidence type="ECO:0000256" key="4">
    <source>
        <dbReference type="ARBA" id="ARBA00022547"/>
    </source>
</evidence>
<name>A0A3G1L1W3_FORW1</name>
<keyword evidence="9 13" id="KW-0472">Membrane</keyword>
<keyword evidence="2 13" id="KW-0813">Transport</keyword>
<keyword evidence="5 13" id="KW-0812">Transmembrane</keyword>
<keyword evidence="6 13" id="KW-0375">Hydrogen ion transport</keyword>
<dbReference type="AlphaFoldDB" id="A0A3G1L1W3"/>
<dbReference type="InterPro" id="IPR002146">
    <property type="entry name" value="ATP_synth_b/b'su_bac/chlpt"/>
</dbReference>
<evidence type="ECO:0000256" key="14">
    <source>
        <dbReference type="RuleBase" id="RU003848"/>
    </source>
</evidence>
<evidence type="ECO:0000256" key="5">
    <source>
        <dbReference type="ARBA" id="ARBA00022692"/>
    </source>
</evidence>
<dbReference type="Gene3D" id="1.20.5.620">
    <property type="entry name" value="F1F0 ATP synthase subunit B, membrane domain"/>
    <property type="match status" value="1"/>
</dbReference>
<dbReference type="GO" id="GO:0046933">
    <property type="term" value="F:proton-transporting ATP synthase activity, rotational mechanism"/>
    <property type="evidence" value="ECO:0007669"/>
    <property type="project" value="UniProtKB-UniRule"/>
</dbReference>
<evidence type="ECO:0000256" key="7">
    <source>
        <dbReference type="ARBA" id="ARBA00022989"/>
    </source>
</evidence>
<dbReference type="GO" id="GO:0045259">
    <property type="term" value="C:proton-transporting ATP synthase complex"/>
    <property type="evidence" value="ECO:0007669"/>
    <property type="project" value="UniProtKB-KW"/>
</dbReference>
<dbReference type="SUPFAM" id="SSF81573">
    <property type="entry name" value="F1F0 ATP synthase subunit B, membrane domain"/>
    <property type="match status" value="1"/>
</dbReference>
<organism evidence="16 17">
    <name type="scientific">Formimonas warabiya</name>
    <dbReference type="NCBI Taxonomy" id="1761012"/>
    <lineage>
        <taxon>Bacteria</taxon>
        <taxon>Bacillati</taxon>
        <taxon>Bacillota</taxon>
        <taxon>Clostridia</taxon>
        <taxon>Eubacteriales</taxon>
        <taxon>Peptococcaceae</taxon>
        <taxon>Candidatus Formimonas</taxon>
    </lineage>
</organism>
<comment type="function">
    <text evidence="11 13">F(1)F(0) ATP synthase produces ATP from ADP in the presence of a proton or sodium gradient. F-type ATPases consist of two structural domains, F(1) containing the extramembraneous catalytic core and F(0) containing the membrane proton channel, linked together by a central stalk and a peripheral stalk. During catalysis, ATP synthesis in the catalytic domain of F(1) is coupled via a rotary mechanism of the central stalk subunits to proton translocation.</text>
</comment>
<dbReference type="Proteomes" id="UP000323521">
    <property type="component" value="Chromosome"/>
</dbReference>
<keyword evidence="7 13" id="KW-1133">Transmembrane helix</keyword>
<dbReference type="NCBIfam" id="TIGR01144">
    <property type="entry name" value="ATP_synt_b"/>
    <property type="match status" value="1"/>
</dbReference>
<proteinExistence type="inferred from homology"/>
<evidence type="ECO:0000256" key="3">
    <source>
        <dbReference type="ARBA" id="ARBA00022475"/>
    </source>
</evidence>
<dbReference type="Pfam" id="PF00430">
    <property type="entry name" value="ATP-synt_B"/>
    <property type="match status" value="1"/>
</dbReference>
<dbReference type="HAMAP" id="MF_01398">
    <property type="entry name" value="ATP_synth_b_bprime"/>
    <property type="match status" value="1"/>
</dbReference>
<comment type="subunit">
    <text evidence="13">F-type ATPases have 2 components, F(1) - the catalytic core - and F(0) - the membrane proton channel. F(1) has five subunits: alpha(3), beta(3), gamma(1), delta(1), epsilon(1). F(0) has three main subunits: a(1), b(2) and c(10-14). The alpha and beta chains form an alternating ring which encloses part of the gamma chain. F(1) is attached to F(0) by a central stalk formed by the gamma and epsilon chains, while a peripheral stalk is formed by the delta and b chains.</text>
</comment>
<comment type="function">
    <text evidence="13">Component of the F(0) channel, it forms part of the peripheral stalk, linking F(1) to F(0).</text>
</comment>
<comment type="similarity">
    <text evidence="1 13 14">Belongs to the ATPase B chain family.</text>
</comment>
<evidence type="ECO:0000256" key="13">
    <source>
        <dbReference type="HAMAP-Rule" id="MF_01398"/>
    </source>
</evidence>
<reference evidence="16 17" key="1">
    <citation type="submission" date="2016-10" db="EMBL/GenBank/DDBJ databases">
        <title>Complete Genome Sequence of Peptococcaceae strain DCMF.</title>
        <authorList>
            <person name="Edwards R.J."/>
            <person name="Holland S.I."/>
            <person name="Deshpande N.P."/>
            <person name="Wong Y.K."/>
            <person name="Ertan H."/>
            <person name="Manefield M."/>
            <person name="Russell T.L."/>
            <person name="Lee M.J."/>
        </authorList>
    </citation>
    <scope>NUCLEOTIDE SEQUENCE [LARGE SCALE GENOMIC DNA]</scope>
    <source>
        <strain evidence="16 17">DCMF</strain>
    </source>
</reference>
<evidence type="ECO:0000256" key="11">
    <source>
        <dbReference type="ARBA" id="ARBA00025198"/>
    </source>
</evidence>
<accession>A0A3G1L1W3</accession>
<evidence type="ECO:0000256" key="12">
    <source>
        <dbReference type="ARBA" id="ARBA00037847"/>
    </source>
</evidence>
<evidence type="ECO:0000256" key="2">
    <source>
        <dbReference type="ARBA" id="ARBA00022448"/>
    </source>
</evidence>
<keyword evidence="15" id="KW-0175">Coiled coil</keyword>
<dbReference type="InterPro" id="IPR028987">
    <property type="entry name" value="ATP_synth_B-like_membr_sf"/>
</dbReference>
<dbReference type="EMBL" id="CP017634">
    <property type="protein sequence ID" value="ATW28634.1"/>
    <property type="molecule type" value="Genomic_DNA"/>
</dbReference>
<keyword evidence="3 13" id="KW-1003">Cell membrane</keyword>
<dbReference type="PANTHER" id="PTHR33445:SF1">
    <property type="entry name" value="ATP SYNTHASE SUBUNIT B"/>
    <property type="match status" value="1"/>
</dbReference>
<keyword evidence="4 13" id="KW-0138">CF(0)</keyword>
<keyword evidence="10 13" id="KW-0066">ATP synthesis</keyword>
<evidence type="ECO:0000313" key="17">
    <source>
        <dbReference type="Proteomes" id="UP000323521"/>
    </source>
</evidence>
<evidence type="ECO:0000256" key="15">
    <source>
        <dbReference type="SAM" id="Coils"/>
    </source>
</evidence>